<dbReference type="SUPFAM" id="SSF55008">
    <property type="entry name" value="HMA, heavy metal-associated domain"/>
    <property type="match status" value="1"/>
</dbReference>
<dbReference type="Gene3D" id="3.30.70.100">
    <property type="match status" value="1"/>
</dbReference>
<organism evidence="2 3">
    <name type="scientific">Methylogaea oryzae</name>
    <dbReference type="NCBI Taxonomy" id="1295382"/>
    <lineage>
        <taxon>Bacteria</taxon>
        <taxon>Pseudomonadati</taxon>
        <taxon>Pseudomonadota</taxon>
        <taxon>Gammaproteobacteria</taxon>
        <taxon>Methylococcales</taxon>
        <taxon>Methylococcaceae</taxon>
        <taxon>Methylogaea</taxon>
    </lineage>
</organism>
<evidence type="ECO:0000313" key="2">
    <source>
        <dbReference type="EMBL" id="BBL71230.1"/>
    </source>
</evidence>
<dbReference type="InterPro" id="IPR001802">
    <property type="entry name" value="MerP/CopZ"/>
</dbReference>
<sequence length="80" mass="8586">MFKGWKYNREAQVEHITLNVDGMKCGGCENGIKTALSACDGVAEVTASHKDKTVAVGFDPAKVSLEQIKQTIVAQGFQVS</sequence>
<dbReference type="InterPro" id="IPR036163">
    <property type="entry name" value="HMA_dom_sf"/>
</dbReference>
<name>A0A8D4VRV5_9GAMM</name>
<proteinExistence type="predicted"/>
<keyword evidence="3" id="KW-1185">Reference proteome</keyword>
<dbReference type="Pfam" id="PF00403">
    <property type="entry name" value="HMA"/>
    <property type="match status" value="1"/>
</dbReference>
<dbReference type="EMBL" id="AP019782">
    <property type="protein sequence ID" value="BBL71230.1"/>
    <property type="molecule type" value="Genomic_DNA"/>
</dbReference>
<dbReference type="KEGG" id="moz:MoryE10_18360"/>
<dbReference type="PROSITE" id="PS50846">
    <property type="entry name" value="HMA_2"/>
    <property type="match status" value="1"/>
</dbReference>
<dbReference type="AlphaFoldDB" id="A0A8D4VRV5"/>
<protein>
    <recommendedName>
        <fullName evidence="1">HMA domain-containing protein</fullName>
    </recommendedName>
</protein>
<dbReference type="InterPro" id="IPR006121">
    <property type="entry name" value="HMA_dom"/>
</dbReference>
<accession>A0A8D4VRV5</accession>
<evidence type="ECO:0000313" key="3">
    <source>
        <dbReference type="Proteomes" id="UP000824988"/>
    </source>
</evidence>
<feature type="domain" description="HMA" evidence="1">
    <location>
        <begin position="14"/>
        <end position="80"/>
    </location>
</feature>
<evidence type="ECO:0000259" key="1">
    <source>
        <dbReference type="PROSITE" id="PS50846"/>
    </source>
</evidence>
<dbReference type="CDD" id="cd00371">
    <property type="entry name" value="HMA"/>
    <property type="match status" value="1"/>
</dbReference>
<dbReference type="PRINTS" id="PR00946">
    <property type="entry name" value="HGSCAVENGER"/>
</dbReference>
<dbReference type="RefSeq" id="WP_054773441.1">
    <property type="nucleotide sequence ID" value="NZ_AP019782.1"/>
</dbReference>
<dbReference type="GO" id="GO:0046872">
    <property type="term" value="F:metal ion binding"/>
    <property type="evidence" value="ECO:0007669"/>
    <property type="project" value="InterPro"/>
</dbReference>
<dbReference type="Proteomes" id="UP000824988">
    <property type="component" value="Chromosome"/>
</dbReference>
<gene>
    <name evidence="2" type="ORF">MoryE10_18360</name>
</gene>
<reference evidence="2" key="1">
    <citation type="submission" date="2019-06" db="EMBL/GenBank/DDBJ databases">
        <title>Complete genome sequence of Methylogaea oryzae strain JCM16910.</title>
        <authorList>
            <person name="Asakawa S."/>
        </authorList>
    </citation>
    <scope>NUCLEOTIDE SEQUENCE</scope>
    <source>
        <strain evidence="2">E10</strain>
    </source>
</reference>